<evidence type="ECO:0000313" key="9">
    <source>
        <dbReference type="Proteomes" id="UP000239735"/>
    </source>
</evidence>
<accession>A0A2N9LX60</accession>
<keyword evidence="6" id="KW-0106">Calcium</keyword>
<name>A0A2N9LX60_9BACT</name>
<keyword evidence="7" id="KW-1015">Disulfide bond</keyword>
<dbReference type="GO" id="GO:0046872">
    <property type="term" value="F:metal ion binding"/>
    <property type="evidence" value="ECO:0007669"/>
    <property type="project" value="UniProtKB-KW"/>
</dbReference>
<evidence type="ECO:0000313" key="8">
    <source>
        <dbReference type="EMBL" id="SPE27802.1"/>
    </source>
</evidence>
<dbReference type="SUPFAM" id="SSF53474">
    <property type="entry name" value="alpha/beta-Hydrolases"/>
    <property type="match status" value="1"/>
</dbReference>
<gene>
    <name evidence="8" type="ORF">SBA5_600044</name>
</gene>
<dbReference type="InterPro" id="IPR011118">
    <property type="entry name" value="Tannase/feruloyl_esterase"/>
</dbReference>
<evidence type="ECO:0000256" key="1">
    <source>
        <dbReference type="ARBA" id="ARBA00006249"/>
    </source>
</evidence>
<dbReference type="EMBL" id="OKRB01000120">
    <property type="protein sequence ID" value="SPE27802.1"/>
    <property type="molecule type" value="Genomic_DNA"/>
</dbReference>
<evidence type="ECO:0000256" key="4">
    <source>
        <dbReference type="ARBA" id="ARBA00022729"/>
    </source>
</evidence>
<dbReference type="PANTHER" id="PTHR33938">
    <property type="entry name" value="FERULOYL ESTERASE B-RELATED"/>
    <property type="match status" value="1"/>
</dbReference>
<dbReference type="Gene3D" id="3.40.50.1820">
    <property type="entry name" value="alpha/beta hydrolase"/>
    <property type="match status" value="1"/>
</dbReference>
<proteinExistence type="inferred from homology"/>
<keyword evidence="2" id="KW-0719">Serine esterase</keyword>
<dbReference type="InterPro" id="IPR029058">
    <property type="entry name" value="AB_hydrolase_fold"/>
</dbReference>
<evidence type="ECO:0000256" key="6">
    <source>
        <dbReference type="ARBA" id="ARBA00022837"/>
    </source>
</evidence>
<sequence>MLVREALTSRPASISGALFCGMVYQPPALRKKALLIRVRLLLLLMAAACASGAVRARSADSCADLARLRIDGFEITKTAIIPAGTILPPGYPGAPSIGPLPAHCLVDGVINRRKGAGGEEFGIDFALALPEAAVWNGDFMMQGGGGGNGIVAYPVGASFAGDKPALTRGFVVASTDTGHKARNGGFDFSFMRDQQAYLDFAYQANAEVAGVAKKIIAQYYAKAAAHSYFVGCSTGGREGMILSQRYPTVFNGIVSGDPAMRTGLSNLAIGKWVPVAYNQAAPKDASGKPQLNKFLTDGDRKLFMDALVNRCDAKDGVADGMISDPMGCDFDPAVLVCKNGQSEGCIAPEKIAAIKKAFAGPQNSHGMQVYPGFLYDTGIAETGSNPGLLALGANGLFGPYPTATEIDVDKEALHASDPLVEPASTNLSTFSENGGKIIFFHGDSDPWFSALDTLEYFRSLAATNGGADKVAEWSEMFLVPGMRHCGGGPALDQFDMLGAVVNWVEKGIAPESVIATGKAFPGRSRPLCAYPKHAQYSGHGDTNDAQNFSCD</sequence>
<evidence type="ECO:0000256" key="2">
    <source>
        <dbReference type="ARBA" id="ARBA00022487"/>
    </source>
</evidence>
<organism evidence="8 9">
    <name type="scientific">Candidatus Sulfuritelmatomonas gaucii</name>
    <dbReference type="NCBI Taxonomy" id="2043161"/>
    <lineage>
        <taxon>Bacteria</taxon>
        <taxon>Pseudomonadati</taxon>
        <taxon>Acidobacteriota</taxon>
        <taxon>Terriglobia</taxon>
        <taxon>Terriglobales</taxon>
        <taxon>Acidobacteriaceae</taxon>
        <taxon>Candidatus Sulfuritelmatomonas</taxon>
    </lineage>
</organism>
<dbReference type="Pfam" id="PF07519">
    <property type="entry name" value="Tannase"/>
    <property type="match status" value="2"/>
</dbReference>
<evidence type="ECO:0000256" key="5">
    <source>
        <dbReference type="ARBA" id="ARBA00022801"/>
    </source>
</evidence>
<protein>
    <submittedName>
        <fullName evidence="8">Putative esterase</fullName>
    </submittedName>
</protein>
<comment type="similarity">
    <text evidence="1">Belongs to the tannase family.</text>
</comment>
<dbReference type="OrthoDB" id="176867at2"/>
<keyword evidence="4" id="KW-0732">Signal</keyword>
<dbReference type="GO" id="GO:0052689">
    <property type="term" value="F:carboxylic ester hydrolase activity"/>
    <property type="evidence" value="ECO:0007669"/>
    <property type="project" value="UniProtKB-KW"/>
</dbReference>
<keyword evidence="3" id="KW-0479">Metal-binding</keyword>
<reference evidence="9" key="1">
    <citation type="submission" date="2018-02" db="EMBL/GenBank/DDBJ databases">
        <authorList>
            <person name="Hausmann B."/>
        </authorList>
    </citation>
    <scope>NUCLEOTIDE SEQUENCE [LARGE SCALE GENOMIC DNA]</scope>
    <source>
        <strain evidence="9">Peat soil MAG SbA5</strain>
    </source>
</reference>
<keyword evidence="5" id="KW-0378">Hydrolase</keyword>
<dbReference type="Proteomes" id="UP000239735">
    <property type="component" value="Unassembled WGS sequence"/>
</dbReference>
<evidence type="ECO:0000256" key="3">
    <source>
        <dbReference type="ARBA" id="ARBA00022723"/>
    </source>
</evidence>
<dbReference type="PANTHER" id="PTHR33938:SF15">
    <property type="entry name" value="FERULOYL ESTERASE B-RELATED"/>
    <property type="match status" value="1"/>
</dbReference>
<evidence type="ECO:0000256" key="7">
    <source>
        <dbReference type="ARBA" id="ARBA00023157"/>
    </source>
</evidence>
<dbReference type="AlphaFoldDB" id="A0A2N9LX60"/>